<accession>A0ABP8P1K3</accession>
<feature type="compositionally biased region" description="Low complexity" evidence="1">
    <location>
        <begin position="14"/>
        <end position="27"/>
    </location>
</feature>
<comment type="caution">
    <text evidence="2">The sequence shown here is derived from an EMBL/GenBank/DDBJ whole genome shotgun (WGS) entry which is preliminary data.</text>
</comment>
<evidence type="ECO:0008006" key="4">
    <source>
        <dbReference type="Google" id="ProtNLM"/>
    </source>
</evidence>
<name>A0ABP8P1K3_9NOCA</name>
<sequence length="423" mass="45005">MGAAGLTLRPHPSEPAAASTSTAPASPFEQARRAGVQALLDRWAVAVRSGDEAALAALFDQGAMPEFLPAELRRMHNLAGVPLSDWGYEIGNAPETPVPSDLAEQLQATDVWAPQVHLRYAIAEADQGPTRKPVSLVVARRGDEWKLVSDRPLAEYDRQTWRGPWDFGPIVTRSVETGGGTSVVLGHPGQQGLIDALVDELATAVPAVTDVWGPDWARRAVVIVTADRDEFTEQVGTGHSGSDIAAVSVSDAVTPGASTVTGQRIVFSPTAGDRLTEVNRRAVLRHELTHVATRAGTTDGSPMWMLEGFADHVGHRGDGEGVRAVAPTVSAAVAAHGPPARLPSDADFTAGGERAVAAYESAWTVTTFIADRFGEDRLRDLYRTLATGPADATVVDERIRAVLGVPTRELIAQWGSWLSDQLH</sequence>
<organism evidence="2 3">
    <name type="scientific">Rhodococcus olei</name>
    <dbReference type="NCBI Taxonomy" id="2161675"/>
    <lineage>
        <taxon>Bacteria</taxon>
        <taxon>Bacillati</taxon>
        <taxon>Actinomycetota</taxon>
        <taxon>Actinomycetes</taxon>
        <taxon>Mycobacteriales</taxon>
        <taxon>Nocardiaceae</taxon>
        <taxon>Rhodococcus</taxon>
    </lineage>
</organism>
<reference evidence="3" key="1">
    <citation type="journal article" date="2019" name="Int. J. Syst. Evol. Microbiol.">
        <title>The Global Catalogue of Microorganisms (GCM) 10K type strain sequencing project: providing services to taxonomists for standard genome sequencing and annotation.</title>
        <authorList>
            <consortium name="The Broad Institute Genomics Platform"/>
            <consortium name="The Broad Institute Genome Sequencing Center for Infectious Disease"/>
            <person name="Wu L."/>
            <person name="Ma J."/>
        </authorList>
    </citation>
    <scope>NUCLEOTIDE SEQUENCE [LARGE SCALE GENOMIC DNA]</scope>
    <source>
        <strain evidence="3">JCM 32206</strain>
    </source>
</reference>
<protein>
    <recommendedName>
        <fullName evidence="4">Basic secretory peptidase family protein</fullName>
    </recommendedName>
</protein>
<feature type="region of interest" description="Disordered" evidence="1">
    <location>
        <begin position="1"/>
        <end position="29"/>
    </location>
</feature>
<proteinExistence type="predicted"/>
<evidence type="ECO:0000313" key="2">
    <source>
        <dbReference type="EMBL" id="GAA4480204.1"/>
    </source>
</evidence>
<dbReference type="Proteomes" id="UP001501183">
    <property type="component" value="Unassembled WGS sequence"/>
</dbReference>
<dbReference type="RefSeq" id="WP_345345535.1">
    <property type="nucleotide sequence ID" value="NZ_BAABFB010000044.1"/>
</dbReference>
<keyword evidence="3" id="KW-1185">Reference proteome</keyword>
<evidence type="ECO:0000313" key="3">
    <source>
        <dbReference type="Proteomes" id="UP001501183"/>
    </source>
</evidence>
<evidence type="ECO:0000256" key="1">
    <source>
        <dbReference type="SAM" id="MobiDB-lite"/>
    </source>
</evidence>
<gene>
    <name evidence="2" type="ORF">GCM10023094_26350</name>
</gene>
<dbReference type="EMBL" id="BAABFB010000044">
    <property type="protein sequence ID" value="GAA4480204.1"/>
    <property type="molecule type" value="Genomic_DNA"/>
</dbReference>